<evidence type="ECO:0000313" key="3">
    <source>
        <dbReference type="Proteomes" id="UP001408789"/>
    </source>
</evidence>
<dbReference type="EMBL" id="JBCNJP010000019">
    <property type="protein sequence ID" value="KAK9061024.1"/>
    <property type="molecule type" value="Genomic_DNA"/>
</dbReference>
<dbReference type="Proteomes" id="UP001408789">
    <property type="component" value="Unassembled WGS sequence"/>
</dbReference>
<comment type="caution">
    <text evidence="2">The sequence shown here is derived from an EMBL/GenBank/DDBJ whole genome shotgun (WGS) entry which is preliminary data.</text>
</comment>
<protein>
    <submittedName>
        <fullName evidence="2">Uncharacterized protein</fullName>
    </submittedName>
</protein>
<keyword evidence="1" id="KW-0175">Coiled coil</keyword>
<feature type="coiled-coil region" evidence="1">
    <location>
        <begin position="204"/>
        <end position="238"/>
    </location>
</feature>
<dbReference type="AlphaFoldDB" id="A0AAP0CQG8"/>
<proteinExistence type="predicted"/>
<evidence type="ECO:0000313" key="2">
    <source>
        <dbReference type="EMBL" id="KAK9061024.1"/>
    </source>
</evidence>
<keyword evidence="3" id="KW-1185">Reference proteome</keyword>
<organism evidence="2 3">
    <name type="scientific">Deinandra increscens subsp. villosa</name>
    <dbReference type="NCBI Taxonomy" id="3103831"/>
    <lineage>
        <taxon>Eukaryota</taxon>
        <taxon>Viridiplantae</taxon>
        <taxon>Streptophyta</taxon>
        <taxon>Embryophyta</taxon>
        <taxon>Tracheophyta</taxon>
        <taxon>Spermatophyta</taxon>
        <taxon>Magnoliopsida</taxon>
        <taxon>eudicotyledons</taxon>
        <taxon>Gunneridae</taxon>
        <taxon>Pentapetalae</taxon>
        <taxon>asterids</taxon>
        <taxon>campanulids</taxon>
        <taxon>Asterales</taxon>
        <taxon>Asteraceae</taxon>
        <taxon>Asteroideae</taxon>
        <taxon>Heliantheae alliance</taxon>
        <taxon>Madieae</taxon>
        <taxon>Madiinae</taxon>
        <taxon>Deinandra</taxon>
    </lineage>
</organism>
<accession>A0AAP0CQG8</accession>
<feature type="coiled-coil region" evidence="1">
    <location>
        <begin position="106"/>
        <end position="144"/>
    </location>
</feature>
<name>A0AAP0CQG8_9ASTR</name>
<gene>
    <name evidence="2" type="ORF">SSX86_018204</name>
</gene>
<reference evidence="2 3" key="1">
    <citation type="submission" date="2024-04" db="EMBL/GenBank/DDBJ databases">
        <title>The reference genome of an endangered Asteraceae, Deinandra increscens subsp. villosa, native to the Central Coast of California.</title>
        <authorList>
            <person name="Guilliams M."/>
            <person name="Hasenstab-Lehman K."/>
            <person name="Meyer R."/>
            <person name="Mcevoy S."/>
        </authorList>
    </citation>
    <scope>NUCLEOTIDE SEQUENCE [LARGE SCALE GENOMIC DNA]</scope>
    <source>
        <tissue evidence="2">Leaf</tissue>
    </source>
</reference>
<evidence type="ECO:0000256" key="1">
    <source>
        <dbReference type="SAM" id="Coils"/>
    </source>
</evidence>
<sequence>MDDAIYVCDDVVESDVDNAQHVFEIEDGSDDDDDFEEDTGFAAKREIGLSILLCLIAKSKINFLTFIWNPSMEFEVALIIADYCMPPMTGFGLFRKIKVRDTAASMVDLEEAKGQEITKLQNALQEMQGKLDEAHNQIIHEKEAEKFAIEQAPPVIKEVPIVDYTKVEELENHNHEPESSRRELEFEQKYNEVENESKYRFKELEESQAKIPGLQETIESLKTKINELESENELLRNQQVVCGANNHPCKVITAASAYVDWFAWDNAKHPSTLRWPEQKKRFILSKWEAKRLTDLEVMRLEKGYSRDRTEY</sequence>